<accession>D3E4L2</accession>
<keyword evidence="2" id="KW-1185">Reference proteome</keyword>
<dbReference type="Proteomes" id="UP000008680">
    <property type="component" value="Chromosome"/>
</dbReference>
<reference evidence="1 2" key="1">
    <citation type="journal article" date="2010" name="PLoS ONE">
        <title>The genome sequence of the rumen methanogen Methanobrevibacter ruminantium reveals new possibilities for controlling ruminant methane emissions.</title>
        <authorList>
            <person name="Leahy S.C."/>
            <person name="Kelly W.J."/>
            <person name="Altermann E."/>
            <person name="Ronimus R.S."/>
            <person name="Yeoman C.J."/>
            <person name="Pacheco D.M."/>
            <person name="Li D."/>
            <person name="Kong Z."/>
            <person name="McTavish S."/>
            <person name="Sang C."/>
            <person name="Lambie S.C."/>
            <person name="Janssen P.H."/>
            <person name="Dey D."/>
            <person name="Attwood G.T."/>
        </authorList>
    </citation>
    <scope>NUCLEOTIDE SEQUENCE [LARGE SCALE GENOMIC DNA]</scope>
    <source>
        <strain evidence="2">ATCC 35063 / DSM 1093 / JCM 13430 / OCM 146 / M1</strain>
    </source>
</reference>
<dbReference type="EMBL" id="CP001719">
    <property type="protein sequence ID" value="ADC45908.1"/>
    <property type="molecule type" value="Genomic_DNA"/>
</dbReference>
<name>D3E4L2_METRM</name>
<organism evidence="1 2">
    <name type="scientific">Methanobrevibacter ruminantium (strain ATCC 35063 / DSM 1093 / JCM 13430 / OCM 146 / M1)</name>
    <name type="common">Methanobacterium ruminantium</name>
    <dbReference type="NCBI Taxonomy" id="634498"/>
    <lineage>
        <taxon>Archaea</taxon>
        <taxon>Methanobacteriati</taxon>
        <taxon>Methanobacteriota</taxon>
        <taxon>Methanomada group</taxon>
        <taxon>Methanobacteria</taxon>
        <taxon>Methanobacteriales</taxon>
        <taxon>Methanobacteriaceae</taxon>
        <taxon>Methanobrevibacter</taxon>
    </lineage>
</organism>
<gene>
    <name evidence="1" type="ordered locus">mru_0056</name>
</gene>
<dbReference type="RefSeq" id="WP_012954864.1">
    <property type="nucleotide sequence ID" value="NC_013790.1"/>
</dbReference>
<dbReference type="AlphaFoldDB" id="D3E4L2"/>
<protein>
    <submittedName>
        <fullName evidence="1">Uncharacterized protein</fullName>
    </submittedName>
</protein>
<dbReference type="GeneID" id="8769673"/>
<evidence type="ECO:0000313" key="2">
    <source>
        <dbReference type="Proteomes" id="UP000008680"/>
    </source>
</evidence>
<dbReference type="PATRIC" id="fig|634498.28.peg.57"/>
<dbReference type="HOGENOM" id="CLU_2712887_0_0_2"/>
<sequence length="72" mass="8762">MNENNKKIKEKSAEDYSDLDSFLEEVFGPTDDIEWTEEKRKRFEEINNKCPFSPTRNEWPNIKIHREELKED</sequence>
<proteinExistence type="predicted"/>
<dbReference type="STRING" id="634498.mru_0056"/>
<evidence type="ECO:0000313" key="1">
    <source>
        <dbReference type="EMBL" id="ADC45908.1"/>
    </source>
</evidence>
<dbReference type="KEGG" id="mru:mru_0056"/>